<feature type="transmembrane region" description="Helical" evidence="1">
    <location>
        <begin position="7"/>
        <end position="25"/>
    </location>
</feature>
<keyword evidence="1" id="KW-0472">Membrane</keyword>
<gene>
    <name evidence="2" type="ORF">SM0020_16788</name>
</gene>
<protein>
    <recommendedName>
        <fullName evidence="4">Transmembrane protein</fullName>
    </recommendedName>
</protein>
<evidence type="ECO:0000313" key="2">
    <source>
        <dbReference type="EMBL" id="EHK76861.1"/>
    </source>
</evidence>
<evidence type="ECO:0000313" key="3">
    <source>
        <dbReference type="Proteomes" id="UP000004038"/>
    </source>
</evidence>
<dbReference type="RefSeq" id="WP_003530219.1">
    <property type="nucleotide sequence ID" value="NZ_AGVV01000031.1"/>
</dbReference>
<dbReference type="EMBL" id="AGVV01000031">
    <property type="protein sequence ID" value="EHK76861.1"/>
    <property type="molecule type" value="Genomic_DNA"/>
</dbReference>
<evidence type="ECO:0000256" key="1">
    <source>
        <dbReference type="SAM" id="Phobius"/>
    </source>
</evidence>
<feature type="transmembrane region" description="Helical" evidence="1">
    <location>
        <begin position="107"/>
        <end position="129"/>
    </location>
</feature>
<keyword evidence="1" id="KW-1133">Transmembrane helix</keyword>
<name>H0G1M0_RHIML</name>
<dbReference type="Proteomes" id="UP000004038">
    <property type="component" value="Unassembled WGS sequence"/>
</dbReference>
<keyword evidence="1" id="KW-0812">Transmembrane</keyword>
<accession>H0G1M0</accession>
<feature type="transmembrane region" description="Helical" evidence="1">
    <location>
        <begin position="66"/>
        <end position="87"/>
    </location>
</feature>
<organism evidence="2 3">
    <name type="scientific">Sinorhizobium meliloti CCNWSX0020</name>
    <dbReference type="NCBI Taxonomy" id="1107881"/>
    <lineage>
        <taxon>Bacteria</taxon>
        <taxon>Pseudomonadati</taxon>
        <taxon>Pseudomonadota</taxon>
        <taxon>Alphaproteobacteria</taxon>
        <taxon>Hyphomicrobiales</taxon>
        <taxon>Rhizobiaceae</taxon>
        <taxon>Sinorhizobium/Ensifer group</taxon>
        <taxon>Sinorhizobium</taxon>
    </lineage>
</organism>
<reference evidence="2 3" key="1">
    <citation type="journal article" date="2012" name="J. Bacteriol.">
        <title>Draft Genome Sequence of Sinorhizobium meliloti CCNWSX0020, a Nitrogen-Fixing Symbiont with Copper Tolerance Capability Isolated from Lead-Zinc Mine Tailings.</title>
        <authorList>
            <person name="Li Z."/>
            <person name="Ma Z."/>
            <person name="Hao X."/>
            <person name="Wei G."/>
        </authorList>
    </citation>
    <scope>NUCLEOTIDE SEQUENCE [LARGE SCALE GENOMIC DNA]</scope>
    <source>
        <strain evidence="2 3">CCNWSX0020</strain>
    </source>
</reference>
<proteinExistence type="predicted"/>
<feature type="transmembrane region" description="Helical" evidence="1">
    <location>
        <begin position="37"/>
        <end position="57"/>
    </location>
</feature>
<dbReference type="AlphaFoldDB" id="H0G1M0"/>
<sequence length="134" mass="14760">MKEAEDILAVVSGVAISMTMFYQPIEGTWLGHDGWAAQNLRIAGFIAAPCGVLLFWLRRHIWPSTLAALTAVFALIFIGSIFSSIYLSDSVPTYPDIADQVFYRDVVWKNAHLAMLISATLLVYSAFAYRSAGP</sequence>
<evidence type="ECO:0008006" key="4">
    <source>
        <dbReference type="Google" id="ProtNLM"/>
    </source>
</evidence>